<evidence type="ECO:0000256" key="2">
    <source>
        <dbReference type="ARBA" id="ARBA00022692"/>
    </source>
</evidence>
<dbReference type="GO" id="GO:0042391">
    <property type="term" value="P:regulation of membrane potential"/>
    <property type="evidence" value="ECO:0000318"/>
    <property type="project" value="GO_Central"/>
</dbReference>
<dbReference type="GO" id="GO:0005886">
    <property type="term" value="C:plasma membrane"/>
    <property type="evidence" value="ECO:0000318"/>
    <property type="project" value="GO_Central"/>
</dbReference>
<evidence type="ECO:0000256" key="3">
    <source>
        <dbReference type="ARBA" id="ARBA00022989"/>
    </source>
</evidence>
<feature type="transmembrane region" description="Helical" evidence="6">
    <location>
        <begin position="240"/>
        <end position="259"/>
    </location>
</feature>
<organism evidence="10 11">
    <name type="scientific">Nematostella vectensis</name>
    <name type="common">Starlet sea anemone</name>
    <dbReference type="NCBI Taxonomy" id="45351"/>
    <lineage>
        <taxon>Eukaryota</taxon>
        <taxon>Metazoa</taxon>
        <taxon>Cnidaria</taxon>
        <taxon>Anthozoa</taxon>
        <taxon>Hexacorallia</taxon>
        <taxon>Actiniaria</taxon>
        <taxon>Edwardsiidae</taxon>
        <taxon>Nematostella</taxon>
    </lineage>
</organism>
<dbReference type="FunFam" id="1.20.58.390:FF:000175">
    <property type="entry name" value="Predicted protein"/>
    <property type="match status" value="1"/>
</dbReference>
<dbReference type="InterPro" id="IPR006201">
    <property type="entry name" value="Neur_channel"/>
</dbReference>
<feature type="chain" id="PRO_5002711837" evidence="7">
    <location>
        <begin position="19"/>
        <end position="446"/>
    </location>
</feature>
<evidence type="ECO:0000256" key="1">
    <source>
        <dbReference type="ARBA" id="ARBA00004141"/>
    </source>
</evidence>
<dbReference type="CDD" id="cd18997">
    <property type="entry name" value="LGIC_ECD_nAChR"/>
    <property type="match status" value="1"/>
</dbReference>
<dbReference type="PRINTS" id="PR00252">
    <property type="entry name" value="NRIONCHANNEL"/>
</dbReference>
<evidence type="ECO:0000313" key="11">
    <source>
        <dbReference type="Proteomes" id="UP000001593"/>
    </source>
</evidence>
<name>A7RK99_NEMVE</name>
<dbReference type="FunFam" id="2.70.170.10:FF:000121">
    <property type="entry name" value="Predicted protein"/>
    <property type="match status" value="1"/>
</dbReference>
<keyword evidence="7" id="KW-0732">Signal</keyword>
<evidence type="ECO:0000313" key="10">
    <source>
        <dbReference type="EMBL" id="EDO48133.1"/>
    </source>
</evidence>
<feature type="signal peptide" evidence="7">
    <location>
        <begin position="1"/>
        <end position="18"/>
    </location>
</feature>
<dbReference type="GO" id="GO:0005231">
    <property type="term" value="F:excitatory extracellular ligand-gated monoatomic ion channel activity"/>
    <property type="evidence" value="ECO:0000318"/>
    <property type="project" value="GO_Central"/>
</dbReference>
<dbReference type="Gene3D" id="2.70.170.10">
    <property type="entry name" value="Neurotransmitter-gated ion-channel ligand-binding domain"/>
    <property type="match status" value="1"/>
</dbReference>
<dbReference type="PhylomeDB" id="A7RK99"/>
<dbReference type="InterPro" id="IPR038050">
    <property type="entry name" value="Neuro_actylchol_rec"/>
</dbReference>
<evidence type="ECO:0000256" key="7">
    <source>
        <dbReference type="SAM" id="SignalP"/>
    </source>
</evidence>
<dbReference type="STRING" id="45351.A7RK99"/>
<reference evidence="10 11" key="1">
    <citation type="journal article" date="2007" name="Science">
        <title>Sea anemone genome reveals ancestral eumetazoan gene repertoire and genomic organization.</title>
        <authorList>
            <person name="Putnam N.H."/>
            <person name="Srivastava M."/>
            <person name="Hellsten U."/>
            <person name="Dirks B."/>
            <person name="Chapman J."/>
            <person name="Salamov A."/>
            <person name="Terry A."/>
            <person name="Shapiro H."/>
            <person name="Lindquist E."/>
            <person name="Kapitonov V.V."/>
            <person name="Jurka J."/>
            <person name="Genikhovich G."/>
            <person name="Grigoriev I.V."/>
            <person name="Lucas S.M."/>
            <person name="Steele R.E."/>
            <person name="Finnerty J.R."/>
            <person name="Technau U."/>
            <person name="Martindale M.Q."/>
            <person name="Rokhsar D.S."/>
        </authorList>
    </citation>
    <scope>NUCLEOTIDE SEQUENCE [LARGE SCALE GENOMIC DNA]</scope>
    <source>
        <strain evidence="11">CH2 X CH6</strain>
    </source>
</reference>
<keyword evidence="3 6" id="KW-1133">Transmembrane helix</keyword>
<keyword evidence="4 6" id="KW-0472">Membrane</keyword>
<dbReference type="GO" id="GO:0045202">
    <property type="term" value="C:synapse"/>
    <property type="evidence" value="ECO:0000318"/>
    <property type="project" value="GO_Central"/>
</dbReference>
<comment type="subcellular location">
    <subcellularLocation>
        <location evidence="1">Membrane</location>
        <topology evidence="1">Multi-pass membrane protein</topology>
    </subcellularLocation>
</comment>
<dbReference type="InterPro" id="IPR036734">
    <property type="entry name" value="Neur_chan_lig-bd_sf"/>
</dbReference>
<feature type="compositionally biased region" description="Basic and acidic residues" evidence="5">
    <location>
        <begin position="382"/>
        <end position="404"/>
    </location>
</feature>
<dbReference type="Pfam" id="PF02932">
    <property type="entry name" value="Neur_chan_memb"/>
    <property type="match status" value="1"/>
</dbReference>
<dbReference type="InterPro" id="IPR006202">
    <property type="entry name" value="Neur_chan_lig-bd"/>
</dbReference>
<dbReference type="GO" id="GO:0007268">
    <property type="term" value="P:chemical synaptic transmission"/>
    <property type="evidence" value="ECO:0000318"/>
    <property type="project" value="GO_Central"/>
</dbReference>
<feature type="compositionally biased region" description="Basic and acidic residues" evidence="5">
    <location>
        <begin position="354"/>
        <end position="372"/>
    </location>
</feature>
<dbReference type="GO" id="GO:1902495">
    <property type="term" value="C:transmembrane transporter complex"/>
    <property type="evidence" value="ECO:0000318"/>
    <property type="project" value="GO_Central"/>
</dbReference>
<evidence type="ECO:0000256" key="4">
    <source>
        <dbReference type="ARBA" id="ARBA00023136"/>
    </source>
</evidence>
<keyword evidence="11" id="KW-1185">Reference proteome</keyword>
<evidence type="ECO:0000259" key="8">
    <source>
        <dbReference type="Pfam" id="PF02931"/>
    </source>
</evidence>
<dbReference type="SUPFAM" id="SSF90112">
    <property type="entry name" value="Neurotransmitter-gated ion-channel transmembrane pore"/>
    <property type="match status" value="1"/>
</dbReference>
<dbReference type="InterPro" id="IPR036719">
    <property type="entry name" value="Neuro-gated_channel_TM_sf"/>
</dbReference>
<accession>A7RK99</accession>
<feature type="transmembrane region" description="Helical" evidence="6">
    <location>
        <begin position="271"/>
        <end position="289"/>
    </location>
</feature>
<feature type="transmembrane region" description="Helical" evidence="6">
    <location>
        <begin position="301"/>
        <end position="327"/>
    </location>
</feature>
<dbReference type="InParanoid" id="A7RK99"/>
<dbReference type="PANTHER" id="PTHR18945">
    <property type="entry name" value="NEUROTRANSMITTER GATED ION CHANNEL"/>
    <property type="match status" value="1"/>
</dbReference>
<dbReference type="Proteomes" id="UP000001593">
    <property type="component" value="Unassembled WGS sequence"/>
</dbReference>
<gene>
    <name evidence="10" type="ORF">NEMVEDRAFT_v1g198343</name>
</gene>
<dbReference type="CDD" id="cd19051">
    <property type="entry name" value="LGIC_TM_cation"/>
    <property type="match status" value="1"/>
</dbReference>
<dbReference type="eggNOG" id="KOG3646">
    <property type="taxonomic scope" value="Eukaryota"/>
</dbReference>
<dbReference type="GO" id="GO:0098794">
    <property type="term" value="C:postsynapse"/>
    <property type="evidence" value="ECO:0007669"/>
    <property type="project" value="GOC"/>
</dbReference>
<dbReference type="OMA" id="WEITNIT"/>
<dbReference type="EMBL" id="DS469515">
    <property type="protein sequence ID" value="EDO48133.1"/>
    <property type="molecule type" value="Genomic_DNA"/>
</dbReference>
<dbReference type="SUPFAM" id="SSF63712">
    <property type="entry name" value="Nicotinic receptor ligand binding domain-like"/>
    <property type="match status" value="1"/>
</dbReference>
<dbReference type="GO" id="GO:0004888">
    <property type="term" value="F:transmembrane signaling receptor activity"/>
    <property type="evidence" value="ECO:0007669"/>
    <property type="project" value="InterPro"/>
</dbReference>
<sequence>MLRTETCLLFLLLHGLDCANIQEQNAVRKALRADLLKDYDRIVGPVSHSPRSLLELTFVLKITKLNKVDTKNQVISVNAWVFQQWKDPSLQWDKAKYNLHKTRFSPKEIWVPDVSLINNGDKLVHVAGGAELFNADTVVRQSGKVDWIAQASFTSTCNLRVRFWPMDDQFCTLTFSSWTYTESEIALKMDNSGLTTGHLSNNEWDILNITVKRGLLDHNNCCDANFSSVSYTIHMRRKPLFLLFYLASPAVILAALSLASFAIPAESGERIGFVTTILLAMMVFLLLLPEYLPENADELPIIGILLVITLIIITTVLLATICVLRFYHHSGKPSKLVKTLLLFNCCSKTKQNRNHEKCVHNGKSETRSKKSDVQPMELEDMENPRRPEAKDEEPTLEKDIDIQRDAPRNDENKVSWQDVSVRVDRVMFVIIIATSMIACYLVYIWR</sequence>
<evidence type="ECO:0000256" key="5">
    <source>
        <dbReference type="SAM" id="MobiDB-lite"/>
    </source>
</evidence>
<proteinExistence type="predicted"/>
<feature type="domain" description="Neurotransmitter-gated ion-channel ligand-binding" evidence="8">
    <location>
        <begin position="30"/>
        <end position="239"/>
    </location>
</feature>
<evidence type="ECO:0000256" key="6">
    <source>
        <dbReference type="SAM" id="Phobius"/>
    </source>
</evidence>
<dbReference type="Pfam" id="PF02931">
    <property type="entry name" value="Neur_chan_LBD"/>
    <property type="match status" value="1"/>
</dbReference>
<dbReference type="HOGENOM" id="CLU_018074_2_1_1"/>
<dbReference type="InterPro" id="IPR006029">
    <property type="entry name" value="Neurotrans-gated_channel_TM"/>
</dbReference>
<dbReference type="GO" id="GO:0034220">
    <property type="term" value="P:monoatomic ion transmembrane transport"/>
    <property type="evidence" value="ECO:0000318"/>
    <property type="project" value="GO_Central"/>
</dbReference>
<feature type="transmembrane region" description="Helical" evidence="6">
    <location>
        <begin position="426"/>
        <end position="445"/>
    </location>
</feature>
<protein>
    <submittedName>
        <fullName evidence="10">Uncharacterized protein</fullName>
    </submittedName>
</protein>
<dbReference type="Gene3D" id="1.20.58.390">
    <property type="entry name" value="Neurotransmitter-gated ion-channel transmembrane domain"/>
    <property type="match status" value="1"/>
</dbReference>
<dbReference type="GO" id="GO:0043005">
    <property type="term" value="C:neuron projection"/>
    <property type="evidence" value="ECO:0000318"/>
    <property type="project" value="GO_Central"/>
</dbReference>
<dbReference type="GO" id="GO:1904315">
    <property type="term" value="F:transmitter-gated monoatomic ion channel activity involved in regulation of postsynaptic membrane potential"/>
    <property type="evidence" value="ECO:0000318"/>
    <property type="project" value="GO_Central"/>
</dbReference>
<keyword evidence="2 6" id="KW-0812">Transmembrane</keyword>
<dbReference type="AlphaFoldDB" id="A7RK99"/>
<evidence type="ECO:0000259" key="9">
    <source>
        <dbReference type="Pfam" id="PF02932"/>
    </source>
</evidence>
<feature type="domain" description="Neurotransmitter-gated ion-channel transmembrane" evidence="9">
    <location>
        <begin position="249"/>
        <end position="436"/>
    </location>
</feature>
<feature type="region of interest" description="Disordered" evidence="5">
    <location>
        <begin position="354"/>
        <end position="404"/>
    </location>
</feature>